<dbReference type="Proteomes" id="UP001360560">
    <property type="component" value="Unassembled WGS sequence"/>
</dbReference>
<dbReference type="InterPro" id="IPR015943">
    <property type="entry name" value="WD40/YVTN_repeat-like_dom_sf"/>
</dbReference>
<reference evidence="8 9" key="1">
    <citation type="journal article" date="2023" name="Elife">
        <title>Identification of key yeast species and microbe-microbe interactions impacting larval growth of Drosophila in the wild.</title>
        <authorList>
            <person name="Mure A."/>
            <person name="Sugiura Y."/>
            <person name="Maeda R."/>
            <person name="Honda K."/>
            <person name="Sakurai N."/>
            <person name="Takahashi Y."/>
            <person name="Watada M."/>
            <person name="Katoh T."/>
            <person name="Gotoh A."/>
            <person name="Gotoh Y."/>
            <person name="Taniguchi I."/>
            <person name="Nakamura K."/>
            <person name="Hayashi T."/>
            <person name="Katayama T."/>
            <person name="Uemura T."/>
            <person name="Hattori Y."/>
        </authorList>
    </citation>
    <scope>NUCLEOTIDE SEQUENCE [LARGE SCALE GENOMIC DNA]</scope>
    <source>
        <strain evidence="8 9">SC-9</strain>
    </source>
</reference>
<keyword evidence="2" id="KW-0853">WD repeat</keyword>
<gene>
    <name evidence="8" type="ORF">DASC09_047560</name>
</gene>
<comment type="catalytic activity">
    <reaction evidence="7">
        <text>diphthine methyl ester-[translation elongation factor 2] + H2O = diphthine-[translation elongation factor 2] + methanol + H(+)</text>
        <dbReference type="Rhea" id="RHEA:42656"/>
        <dbReference type="Rhea" id="RHEA-COMP:10172"/>
        <dbReference type="Rhea" id="RHEA-COMP:10173"/>
        <dbReference type="ChEBI" id="CHEBI:15377"/>
        <dbReference type="ChEBI" id="CHEBI:15378"/>
        <dbReference type="ChEBI" id="CHEBI:17790"/>
        <dbReference type="ChEBI" id="CHEBI:79005"/>
        <dbReference type="ChEBI" id="CHEBI:82696"/>
        <dbReference type="EC" id="3.1.1.97"/>
    </reaction>
</comment>
<proteinExistence type="inferred from homology"/>
<dbReference type="RefSeq" id="XP_064854427.1">
    <property type="nucleotide sequence ID" value="XM_064998355.1"/>
</dbReference>
<evidence type="ECO:0000256" key="6">
    <source>
        <dbReference type="ARBA" id="ARBA00039131"/>
    </source>
</evidence>
<keyword evidence="3" id="KW-0677">Repeat</keyword>
<comment type="similarity">
    <text evidence="5">Belongs to the DPH7 family.</text>
</comment>
<dbReference type="GO" id="GO:0005737">
    <property type="term" value="C:cytoplasm"/>
    <property type="evidence" value="ECO:0007669"/>
    <property type="project" value="TreeGrafter"/>
</dbReference>
<evidence type="ECO:0000256" key="4">
    <source>
        <dbReference type="ARBA" id="ARBA00022801"/>
    </source>
</evidence>
<evidence type="ECO:0000313" key="9">
    <source>
        <dbReference type="Proteomes" id="UP001360560"/>
    </source>
</evidence>
<evidence type="ECO:0000256" key="2">
    <source>
        <dbReference type="ARBA" id="ARBA00022574"/>
    </source>
</evidence>
<evidence type="ECO:0000256" key="5">
    <source>
        <dbReference type="ARBA" id="ARBA00038092"/>
    </source>
</evidence>
<evidence type="ECO:0000256" key="1">
    <source>
        <dbReference type="ARBA" id="ARBA00005156"/>
    </source>
</evidence>
<dbReference type="EC" id="3.1.1.97" evidence="6"/>
<dbReference type="SUPFAM" id="SSF50978">
    <property type="entry name" value="WD40 repeat-like"/>
    <property type="match status" value="1"/>
</dbReference>
<evidence type="ECO:0000256" key="7">
    <source>
        <dbReference type="ARBA" id="ARBA00047551"/>
    </source>
</evidence>
<comment type="caution">
    <text evidence="8">The sequence shown here is derived from an EMBL/GenBank/DDBJ whole genome shotgun (WGS) entry which is preliminary data.</text>
</comment>
<dbReference type="Gene3D" id="2.130.10.10">
    <property type="entry name" value="YVTN repeat-like/Quinoprotein amine dehydrogenase"/>
    <property type="match status" value="1"/>
</dbReference>
<evidence type="ECO:0000313" key="8">
    <source>
        <dbReference type="EMBL" id="GMM37431.1"/>
    </source>
</evidence>
<sequence>MEVNSKPFAKQTTKLPPCCLKFHPLDNRIVFVGTYKLDEVNKLKYGSIEVYEYVEKSSKDNQEYLNALDLVKAIESPTAILDLQFSPFDDNLFATGHSNGVIIFWETTLGQSPSDIQINKLVEYSVFEDPTNLITSIKFSDTLKDRILITSTFGKTVVLKLNNSSISTESTIINTSSVENSPLPISHSIESWIGNFGNFELSNVVFTGGDDLNLISHDIRSNDVIFQTANIHQAGITSILTATPGDHNGNGCWKSNGNHFQLATGGYDDTLKLSDLRYLPGSEGQGSTLLPYPPRARNEKNLGGGVWRLTPFKNTADKLMVCCMYDGAKIVTADDGSANEDVIKIDRVFRKNHTSMVYGGDTSLKDDLMATCSFYDCSLQIWSPEIVDEYSN</sequence>
<dbReference type="InterPro" id="IPR001680">
    <property type="entry name" value="WD40_rpt"/>
</dbReference>
<dbReference type="GeneID" id="90075406"/>
<protein>
    <recommendedName>
        <fullName evidence="6">methylated diphthine methylhydrolase</fullName>
        <ecNumber evidence="6">3.1.1.97</ecNumber>
    </recommendedName>
</protein>
<dbReference type="PANTHER" id="PTHR46042:SF1">
    <property type="entry name" value="DIPHTHINE METHYLTRANSFERASE"/>
    <property type="match status" value="1"/>
</dbReference>
<dbReference type="EMBL" id="BTFZ01000011">
    <property type="protein sequence ID" value="GMM37431.1"/>
    <property type="molecule type" value="Genomic_DNA"/>
</dbReference>
<dbReference type="SMART" id="SM00320">
    <property type="entry name" value="WD40"/>
    <property type="match status" value="4"/>
</dbReference>
<keyword evidence="9" id="KW-1185">Reference proteome</keyword>
<comment type="pathway">
    <text evidence="1">Protein modification; peptidyl-diphthamide biosynthesis.</text>
</comment>
<dbReference type="PANTHER" id="PTHR46042">
    <property type="entry name" value="DIPHTHINE METHYLTRANSFERASE"/>
    <property type="match status" value="1"/>
</dbReference>
<accession>A0AAV5QSC6</accession>
<dbReference type="InterPro" id="IPR052415">
    <property type="entry name" value="Diphthine_MTase"/>
</dbReference>
<name>A0AAV5QSC6_9ASCO</name>
<dbReference type="GO" id="GO:0017183">
    <property type="term" value="P:protein histidyl modification to diphthamide"/>
    <property type="evidence" value="ECO:0007669"/>
    <property type="project" value="TreeGrafter"/>
</dbReference>
<organism evidence="8 9">
    <name type="scientific">Saccharomycopsis crataegensis</name>
    <dbReference type="NCBI Taxonomy" id="43959"/>
    <lineage>
        <taxon>Eukaryota</taxon>
        <taxon>Fungi</taxon>
        <taxon>Dikarya</taxon>
        <taxon>Ascomycota</taxon>
        <taxon>Saccharomycotina</taxon>
        <taxon>Saccharomycetes</taxon>
        <taxon>Saccharomycopsidaceae</taxon>
        <taxon>Saccharomycopsis</taxon>
    </lineage>
</organism>
<dbReference type="AlphaFoldDB" id="A0AAV5QSC6"/>
<keyword evidence="4" id="KW-0378">Hydrolase</keyword>
<evidence type="ECO:0000256" key="3">
    <source>
        <dbReference type="ARBA" id="ARBA00022737"/>
    </source>
</evidence>
<dbReference type="InterPro" id="IPR036322">
    <property type="entry name" value="WD40_repeat_dom_sf"/>
</dbReference>
<dbReference type="GO" id="GO:0061685">
    <property type="term" value="F:diphthine methylesterase activity"/>
    <property type="evidence" value="ECO:0007669"/>
    <property type="project" value="UniProtKB-EC"/>
</dbReference>